<protein>
    <submittedName>
        <fullName evidence="1">Uncharacterized protein</fullName>
    </submittedName>
</protein>
<evidence type="ECO:0000313" key="2">
    <source>
        <dbReference type="Proteomes" id="UP000054538"/>
    </source>
</evidence>
<sequence>MSARAADNHSRGQATWRKFIKDSKVSMNINKVIDRCLTENERNAYQVMQQHGQRSVMDVRMDLTFHLLGDEAFVPDGRALHKHVTKFINNLVTITWNRFRKVVHMEISKMYRLLAAIHLMLSGKRLLSWRREYAH</sequence>
<dbReference type="AlphaFoldDB" id="A0A0D0CFF5"/>
<keyword evidence="2" id="KW-1185">Reference proteome</keyword>
<dbReference type="OrthoDB" id="3025116at2759"/>
<reference evidence="1 2" key="1">
    <citation type="submission" date="2014-04" db="EMBL/GenBank/DDBJ databases">
        <authorList>
            <consortium name="DOE Joint Genome Institute"/>
            <person name="Kuo A."/>
            <person name="Kohler A."/>
            <person name="Jargeat P."/>
            <person name="Nagy L.G."/>
            <person name="Floudas D."/>
            <person name="Copeland A."/>
            <person name="Barry K.W."/>
            <person name="Cichocki N."/>
            <person name="Veneault-Fourrey C."/>
            <person name="LaButti K."/>
            <person name="Lindquist E.A."/>
            <person name="Lipzen A."/>
            <person name="Lundell T."/>
            <person name="Morin E."/>
            <person name="Murat C."/>
            <person name="Sun H."/>
            <person name="Tunlid A."/>
            <person name="Henrissat B."/>
            <person name="Grigoriev I.V."/>
            <person name="Hibbett D.S."/>
            <person name="Martin F."/>
            <person name="Nordberg H.P."/>
            <person name="Cantor M.N."/>
            <person name="Hua S.X."/>
        </authorList>
    </citation>
    <scope>NUCLEOTIDE SEQUENCE [LARGE SCALE GENOMIC DNA]</scope>
    <source>
        <strain evidence="1 2">Ve08.2h10</strain>
    </source>
</reference>
<reference evidence="2" key="2">
    <citation type="submission" date="2015-01" db="EMBL/GenBank/DDBJ databases">
        <title>Evolutionary Origins and Diversification of the Mycorrhizal Mutualists.</title>
        <authorList>
            <consortium name="DOE Joint Genome Institute"/>
            <consortium name="Mycorrhizal Genomics Consortium"/>
            <person name="Kohler A."/>
            <person name="Kuo A."/>
            <person name="Nagy L.G."/>
            <person name="Floudas D."/>
            <person name="Copeland A."/>
            <person name="Barry K.W."/>
            <person name="Cichocki N."/>
            <person name="Veneault-Fourrey C."/>
            <person name="LaButti K."/>
            <person name="Lindquist E.A."/>
            <person name="Lipzen A."/>
            <person name="Lundell T."/>
            <person name="Morin E."/>
            <person name="Murat C."/>
            <person name="Riley R."/>
            <person name="Ohm R."/>
            <person name="Sun H."/>
            <person name="Tunlid A."/>
            <person name="Henrissat B."/>
            <person name="Grigoriev I.V."/>
            <person name="Hibbett D.S."/>
            <person name="Martin F."/>
        </authorList>
    </citation>
    <scope>NUCLEOTIDE SEQUENCE [LARGE SCALE GENOMIC DNA]</scope>
    <source>
        <strain evidence="2">Ve08.2h10</strain>
    </source>
</reference>
<gene>
    <name evidence="1" type="ORF">PAXRUDRAFT_29190</name>
</gene>
<dbReference type="InParanoid" id="A0A0D0CFF5"/>
<organism evidence="1 2">
    <name type="scientific">Paxillus rubicundulus Ve08.2h10</name>
    <dbReference type="NCBI Taxonomy" id="930991"/>
    <lineage>
        <taxon>Eukaryota</taxon>
        <taxon>Fungi</taxon>
        <taxon>Dikarya</taxon>
        <taxon>Basidiomycota</taxon>
        <taxon>Agaricomycotina</taxon>
        <taxon>Agaricomycetes</taxon>
        <taxon>Agaricomycetidae</taxon>
        <taxon>Boletales</taxon>
        <taxon>Paxilineae</taxon>
        <taxon>Paxillaceae</taxon>
        <taxon>Paxillus</taxon>
    </lineage>
</organism>
<dbReference type="Proteomes" id="UP000054538">
    <property type="component" value="Unassembled WGS sequence"/>
</dbReference>
<accession>A0A0D0CFF5</accession>
<dbReference type="HOGENOM" id="CLU_1886430_0_0_1"/>
<dbReference type="EMBL" id="KN829112">
    <property type="protein sequence ID" value="KIK74158.1"/>
    <property type="molecule type" value="Genomic_DNA"/>
</dbReference>
<name>A0A0D0CFF5_9AGAM</name>
<evidence type="ECO:0000313" key="1">
    <source>
        <dbReference type="EMBL" id="KIK74158.1"/>
    </source>
</evidence>
<proteinExistence type="predicted"/>